<dbReference type="GO" id="GO:0016024">
    <property type="term" value="P:CDP-diacylglycerol biosynthetic process"/>
    <property type="evidence" value="ECO:0007669"/>
    <property type="project" value="UniProtKB-UniPathway"/>
</dbReference>
<comment type="cofactor">
    <cofactor evidence="1">
        <name>Mg(2+)</name>
        <dbReference type="ChEBI" id="CHEBI:18420"/>
    </cofactor>
</comment>
<feature type="region of interest" description="Disordered" evidence="19">
    <location>
        <begin position="37"/>
        <end position="56"/>
    </location>
</feature>
<keyword evidence="11" id="KW-0999">Mitochondrion inner membrane</keyword>
<evidence type="ECO:0000256" key="19">
    <source>
        <dbReference type="SAM" id="MobiDB-lite"/>
    </source>
</evidence>
<dbReference type="FunCoup" id="A0A1E5RGJ3">
    <property type="interactions" value="360"/>
</dbReference>
<evidence type="ECO:0000256" key="3">
    <source>
        <dbReference type="ARBA" id="ARBA00005119"/>
    </source>
</evidence>
<keyword evidence="21" id="KW-1185">Reference proteome</keyword>
<evidence type="ECO:0000256" key="2">
    <source>
        <dbReference type="ARBA" id="ARBA00004443"/>
    </source>
</evidence>
<gene>
    <name evidence="20" type="ORF">AWRI3579_g1578</name>
</gene>
<sequence>MLHKKSVLNQASITSLRIIRNQCSAKALRPAFCTKHGDTSKHGHTNHHEEHILSNHDGGNLVLKNTGFHFESTKSNDTGKLDLLEKELQKVDEFNKNFNNYNYEFTRLPPNFADNQFVPINKGLQDELQNILGCFDQSPIKYAFGYGSGVFEQKGYSNSKEEKPQIDMIFGVMHPNHWHALNMRANPNHYSSLKYFGSEFVAKFQEIGAGIYFNPFADINGHQVKYGVVSMERLLKDLATWDSFYLAGRLQKPVKVLKNDLRVQYWNQLNLKAAATISKHITLTKNNGVFDEFKFYENLTGLSYLGDIRYKIGAENPKKIQNIVSKNLENFRYYYKPVLKDVFENTSTHLPKGYTLENYAQKLESTIAINSLQQTLKGIFTAGIAKSLKYAWLKKMKAMKKQ</sequence>
<dbReference type="InterPro" id="IPR015222">
    <property type="entry name" value="Tam41"/>
</dbReference>
<evidence type="ECO:0000256" key="4">
    <source>
        <dbReference type="ARBA" id="ARBA00005189"/>
    </source>
</evidence>
<dbReference type="OrthoDB" id="341477at2759"/>
<organism evidence="20 21">
    <name type="scientific">Hanseniaspora osmophila</name>
    <dbReference type="NCBI Taxonomy" id="56408"/>
    <lineage>
        <taxon>Eukaryota</taxon>
        <taxon>Fungi</taxon>
        <taxon>Dikarya</taxon>
        <taxon>Ascomycota</taxon>
        <taxon>Saccharomycotina</taxon>
        <taxon>Saccharomycetes</taxon>
        <taxon>Saccharomycodales</taxon>
        <taxon>Saccharomycodaceae</taxon>
        <taxon>Hanseniaspora</taxon>
    </lineage>
</organism>
<accession>A0A1E5RGJ3</accession>
<name>A0A1E5RGJ3_9ASCO</name>
<dbReference type="STRING" id="56408.A0A1E5RGJ3"/>
<dbReference type="AlphaFoldDB" id="A0A1E5RGJ3"/>
<evidence type="ECO:0000256" key="13">
    <source>
        <dbReference type="ARBA" id="ARBA00023098"/>
    </source>
</evidence>
<evidence type="ECO:0000256" key="16">
    <source>
        <dbReference type="ARBA" id="ARBA00023209"/>
    </source>
</evidence>
<evidence type="ECO:0000256" key="9">
    <source>
        <dbReference type="ARBA" id="ARBA00022679"/>
    </source>
</evidence>
<dbReference type="GO" id="GO:0032049">
    <property type="term" value="P:cardiolipin biosynthetic process"/>
    <property type="evidence" value="ECO:0007669"/>
    <property type="project" value="InterPro"/>
</dbReference>
<evidence type="ECO:0000256" key="14">
    <source>
        <dbReference type="ARBA" id="ARBA00023128"/>
    </source>
</evidence>
<dbReference type="Pfam" id="PF09139">
    <property type="entry name" value="Tam41_Mmp37"/>
    <property type="match status" value="2"/>
</dbReference>
<keyword evidence="14" id="KW-0496">Mitochondrion</keyword>
<comment type="pathway">
    <text evidence="4">Lipid metabolism.</text>
</comment>
<keyword evidence="17" id="KW-1208">Phospholipid metabolism</keyword>
<evidence type="ECO:0000313" key="20">
    <source>
        <dbReference type="EMBL" id="OEJ86022.1"/>
    </source>
</evidence>
<keyword evidence="15" id="KW-0472">Membrane</keyword>
<dbReference type="PIRSF" id="PIRSF028840">
    <property type="entry name" value="Mmp37"/>
    <property type="match status" value="1"/>
</dbReference>
<comment type="caution">
    <text evidence="20">The sequence shown here is derived from an EMBL/GenBank/DDBJ whole genome shotgun (WGS) entry which is preliminary data.</text>
</comment>
<evidence type="ECO:0000256" key="15">
    <source>
        <dbReference type="ARBA" id="ARBA00023136"/>
    </source>
</evidence>
<evidence type="ECO:0000256" key="8">
    <source>
        <dbReference type="ARBA" id="ARBA00022516"/>
    </source>
</evidence>
<evidence type="ECO:0000256" key="5">
    <source>
        <dbReference type="ARBA" id="ARBA00005458"/>
    </source>
</evidence>
<dbReference type="UniPathway" id="UPA00557">
    <property type="reaction ID" value="UER00614"/>
</dbReference>
<evidence type="ECO:0000256" key="17">
    <source>
        <dbReference type="ARBA" id="ARBA00023264"/>
    </source>
</evidence>
<evidence type="ECO:0000313" key="21">
    <source>
        <dbReference type="Proteomes" id="UP000095728"/>
    </source>
</evidence>
<keyword evidence="10 20" id="KW-0548">Nucleotidyltransferase</keyword>
<comment type="subcellular location">
    <subcellularLocation>
        <location evidence="2">Mitochondrion inner membrane</location>
        <topology evidence="2">Peripheral membrane protein</topology>
        <orientation evidence="2">Matrix side</orientation>
    </subcellularLocation>
</comment>
<dbReference type="Proteomes" id="UP000095728">
    <property type="component" value="Unassembled WGS sequence"/>
</dbReference>
<dbReference type="PANTHER" id="PTHR13619:SF0">
    <property type="entry name" value="PHOSPHATIDATE CYTIDYLYLTRANSFERASE, MITOCHONDRIAL"/>
    <property type="match status" value="1"/>
</dbReference>
<reference evidence="21" key="1">
    <citation type="journal article" date="2016" name="Genome Announc.">
        <title>Genome sequences of three species of Hanseniaspora isolated from spontaneous wine fermentations.</title>
        <authorList>
            <person name="Sternes P.R."/>
            <person name="Lee D."/>
            <person name="Kutyna D.R."/>
            <person name="Borneman A.R."/>
        </authorList>
    </citation>
    <scope>NUCLEOTIDE SEQUENCE [LARGE SCALE GENOMIC DNA]</scope>
    <source>
        <strain evidence="21">AWRI3579</strain>
    </source>
</reference>
<dbReference type="EMBL" id="LPNM01000006">
    <property type="protein sequence ID" value="OEJ86022.1"/>
    <property type="molecule type" value="Genomic_DNA"/>
</dbReference>
<dbReference type="GO" id="GO:0005743">
    <property type="term" value="C:mitochondrial inner membrane"/>
    <property type="evidence" value="ECO:0007669"/>
    <property type="project" value="UniProtKB-SubCell"/>
</dbReference>
<keyword evidence="9 20" id="KW-0808">Transferase</keyword>
<keyword evidence="16" id="KW-0594">Phospholipid biosynthesis</keyword>
<dbReference type="GO" id="GO:0004605">
    <property type="term" value="F:phosphatidate cytidylyltransferase activity"/>
    <property type="evidence" value="ECO:0007669"/>
    <property type="project" value="UniProtKB-EC"/>
</dbReference>
<evidence type="ECO:0000256" key="18">
    <source>
        <dbReference type="ARBA" id="ARBA00029893"/>
    </source>
</evidence>
<dbReference type="InParanoid" id="A0A1E5RGJ3"/>
<keyword evidence="13" id="KW-0443">Lipid metabolism</keyword>
<evidence type="ECO:0000256" key="11">
    <source>
        <dbReference type="ARBA" id="ARBA00022792"/>
    </source>
</evidence>
<proteinExistence type="inferred from homology"/>
<comment type="similarity">
    <text evidence="5">Belongs to the TAM41 family.</text>
</comment>
<feature type="compositionally biased region" description="Basic and acidic residues" evidence="19">
    <location>
        <begin position="37"/>
        <end position="54"/>
    </location>
</feature>
<keyword evidence="12" id="KW-0460">Magnesium</keyword>
<protein>
    <recommendedName>
        <fullName evidence="7">Phosphatidate cytidylyltransferase, mitochondrial</fullName>
        <ecNumber evidence="6">2.7.7.41</ecNumber>
    </recommendedName>
    <alternativeName>
        <fullName evidence="18">CDP-diacylglycerol synthase</fullName>
    </alternativeName>
</protein>
<evidence type="ECO:0000256" key="7">
    <source>
        <dbReference type="ARBA" id="ARBA00018337"/>
    </source>
</evidence>
<evidence type="ECO:0000256" key="6">
    <source>
        <dbReference type="ARBA" id="ARBA00012487"/>
    </source>
</evidence>
<dbReference type="PANTHER" id="PTHR13619">
    <property type="entry name" value="PHOSPHATIDATE CYTIDYLYLTRANSFERASE, MITOCHONDRIAL"/>
    <property type="match status" value="1"/>
</dbReference>
<keyword evidence="8" id="KW-0444">Lipid biosynthesis</keyword>
<evidence type="ECO:0000256" key="12">
    <source>
        <dbReference type="ARBA" id="ARBA00022842"/>
    </source>
</evidence>
<evidence type="ECO:0000256" key="1">
    <source>
        <dbReference type="ARBA" id="ARBA00001946"/>
    </source>
</evidence>
<comment type="pathway">
    <text evidence="3">Phospholipid metabolism; CDP-diacylglycerol biosynthesis; CDP-diacylglycerol from sn-glycerol 3-phosphate: step 3/3.</text>
</comment>
<evidence type="ECO:0000256" key="10">
    <source>
        <dbReference type="ARBA" id="ARBA00022695"/>
    </source>
</evidence>
<dbReference type="EC" id="2.7.7.41" evidence="6"/>